<reference evidence="1 2" key="1">
    <citation type="journal article" date="2015" name="Nature">
        <title>rRNA introns, odd ribosomes, and small enigmatic genomes across a large radiation of phyla.</title>
        <authorList>
            <person name="Brown C.T."/>
            <person name="Hug L.A."/>
            <person name="Thomas B.C."/>
            <person name="Sharon I."/>
            <person name="Castelle C.J."/>
            <person name="Singh A."/>
            <person name="Wilkins M.J."/>
            <person name="Williams K.H."/>
            <person name="Banfield J.F."/>
        </authorList>
    </citation>
    <scope>NUCLEOTIDE SEQUENCE [LARGE SCALE GENOMIC DNA]</scope>
</reference>
<proteinExistence type="predicted"/>
<gene>
    <name evidence="1" type="ORF">UV10_C0027G0007</name>
</gene>
<dbReference type="Proteomes" id="UP000034951">
    <property type="component" value="Unassembled WGS sequence"/>
</dbReference>
<evidence type="ECO:0000313" key="1">
    <source>
        <dbReference type="EMBL" id="KKS45347.1"/>
    </source>
</evidence>
<sequence length="83" mass="9449">MLTDEDVSKIRSALKTEIDLGLTNKLGLESGQTLDDKLSHLPSKDEFYVENDKLMVELKAIREEQAVITHQYGEIKFLKSLNL</sequence>
<comment type="caution">
    <text evidence="1">The sequence shown here is derived from an EMBL/GenBank/DDBJ whole genome shotgun (WGS) entry which is preliminary data.</text>
</comment>
<evidence type="ECO:0000313" key="2">
    <source>
        <dbReference type="Proteomes" id="UP000034951"/>
    </source>
</evidence>
<dbReference type="EMBL" id="LCDE01000027">
    <property type="protein sequence ID" value="KKS45347.1"/>
    <property type="molecule type" value="Genomic_DNA"/>
</dbReference>
<accession>A0A0G0Z9E7</accession>
<dbReference type="AlphaFoldDB" id="A0A0G0Z9E7"/>
<name>A0A0G0Z9E7_9BACT</name>
<protein>
    <submittedName>
        <fullName evidence="1">Uncharacterized protein</fullName>
    </submittedName>
</protein>
<organism evidence="1 2">
    <name type="scientific">Candidatus Azambacteria bacterium GW2011_GWA1_42_19</name>
    <dbReference type="NCBI Taxonomy" id="1618609"/>
    <lineage>
        <taxon>Bacteria</taxon>
        <taxon>Candidatus Azamiibacteriota</taxon>
    </lineage>
</organism>